<dbReference type="InterPro" id="IPR002347">
    <property type="entry name" value="SDR_fam"/>
</dbReference>
<dbReference type="Gene3D" id="3.40.50.720">
    <property type="entry name" value="NAD(P)-binding Rossmann-like Domain"/>
    <property type="match status" value="1"/>
</dbReference>
<proteinExistence type="inferred from homology"/>
<comment type="similarity">
    <text evidence="1 3">Belongs to the short-chain dehydrogenases/reductases (SDR) family.</text>
</comment>
<dbReference type="PANTHER" id="PTHR43639:SF1">
    <property type="entry name" value="SHORT-CHAIN DEHYDROGENASE_REDUCTASE FAMILY PROTEIN"/>
    <property type="match status" value="1"/>
</dbReference>
<gene>
    <name evidence="4" type="ORF">Ani05nite_03830</name>
</gene>
<accession>A0A919MEV6</accession>
<dbReference type="GO" id="GO:0016491">
    <property type="term" value="F:oxidoreductase activity"/>
    <property type="evidence" value="ECO:0007669"/>
    <property type="project" value="UniProtKB-KW"/>
</dbReference>
<evidence type="ECO:0000256" key="1">
    <source>
        <dbReference type="ARBA" id="ARBA00006484"/>
    </source>
</evidence>
<dbReference type="EMBL" id="BOMQ01000008">
    <property type="protein sequence ID" value="GIE46849.1"/>
    <property type="molecule type" value="Genomic_DNA"/>
</dbReference>
<dbReference type="AlphaFoldDB" id="A0A919MEV6"/>
<name>A0A919MEV6_9ACTN</name>
<keyword evidence="2" id="KW-0560">Oxidoreductase</keyword>
<sequence>MPHVALVTGANHGIGAATAEALAAAGAAVVCAYRRIDDPVDPAVPDAYRANRARTADPVVAAIRDRGGAAVAADEDLTDPLAPARLFDRAEAAFGPVDILINNATGWVQDTFAPRATDQHGRRMQPVTAATFTPQFAVDAMAPALLIAEFARRHAARGGSWGRIVGLTSGGALGFPEEVSYGAAKAAQTNYTMSAAVELADLGITANVVHPPVTDTGWVTGAVRHFVARSPTHVHVATPAQVAEVIAYLASDAAALITGNVLTLR</sequence>
<dbReference type="Proteomes" id="UP000647172">
    <property type="component" value="Unassembled WGS sequence"/>
</dbReference>
<dbReference type="Pfam" id="PF13561">
    <property type="entry name" value="adh_short_C2"/>
    <property type="match status" value="1"/>
</dbReference>
<organism evidence="4 5">
    <name type="scientific">Actinoplanes nipponensis</name>
    <dbReference type="NCBI Taxonomy" id="135950"/>
    <lineage>
        <taxon>Bacteria</taxon>
        <taxon>Bacillati</taxon>
        <taxon>Actinomycetota</taxon>
        <taxon>Actinomycetes</taxon>
        <taxon>Micromonosporales</taxon>
        <taxon>Micromonosporaceae</taxon>
        <taxon>Actinoplanes</taxon>
    </lineage>
</organism>
<keyword evidence="5" id="KW-1185">Reference proteome</keyword>
<evidence type="ECO:0000313" key="5">
    <source>
        <dbReference type="Proteomes" id="UP000647172"/>
    </source>
</evidence>
<dbReference type="RefSeq" id="WP_203763654.1">
    <property type="nucleotide sequence ID" value="NZ_BAAAYJ010000088.1"/>
</dbReference>
<dbReference type="Pfam" id="PF00106">
    <property type="entry name" value="adh_short"/>
    <property type="match status" value="1"/>
</dbReference>
<dbReference type="SUPFAM" id="SSF51735">
    <property type="entry name" value="NAD(P)-binding Rossmann-fold domains"/>
    <property type="match status" value="1"/>
</dbReference>
<dbReference type="PRINTS" id="PR00081">
    <property type="entry name" value="GDHRDH"/>
</dbReference>
<evidence type="ECO:0000256" key="2">
    <source>
        <dbReference type="ARBA" id="ARBA00023002"/>
    </source>
</evidence>
<evidence type="ECO:0000256" key="3">
    <source>
        <dbReference type="RuleBase" id="RU000363"/>
    </source>
</evidence>
<dbReference type="InterPro" id="IPR036291">
    <property type="entry name" value="NAD(P)-bd_dom_sf"/>
</dbReference>
<comment type="caution">
    <text evidence="4">The sequence shown here is derived from an EMBL/GenBank/DDBJ whole genome shotgun (WGS) entry which is preliminary data.</text>
</comment>
<reference evidence="4" key="1">
    <citation type="submission" date="2021-01" db="EMBL/GenBank/DDBJ databases">
        <title>Whole genome shotgun sequence of Actinoplanes nipponensis NBRC 14063.</title>
        <authorList>
            <person name="Komaki H."/>
            <person name="Tamura T."/>
        </authorList>
    </citation>
    <scope>NUCLEOTIDE SEQUENCE</scope>
    <source>
        <strain evidence="4">NBRC 14063</strain>
    </source>
</reference>
<evidence type="ECO:0000313" key="4">
    <source>
        <dbReference type="EMBL" id="GIE46849.1"/>
    </source>
</evidence>
<dbReference type="PRINTS" id="PR00080">
    <property type="entry name" value="SDRFAMILY"/>
</dbReference>
<protein>
    <submittedName>
        <fullName evidence="4">Beta-ketoacyl-ACP reductase</fullName>
    </submittedName>
</protein>
<dbReference type="PANTHER" id="PTHR43639">
    <property type="entry name" value="OXIDOREDUCTASE, SHORT-CHAIN DEHYDROGENASE/REDUCTASE FAMILY (AFU_ORTHOLOGUE AFUA_5G02870)"/>
    <property type="match status" value="1"/>
</dbReference>